<dbReference type="Proteomes" id="UP000193577">
    <property type="component" value="Unassembled WGS sequence"/>
</dbReference>
<evidence type="ECO:0000313" key="4">
    <source>
        <dbReference type="EMBL" id="OSC34918.1"/>
    </source>
</evidence>
<dbReference type="SUPFAM" id="SSF46689">
    <property type="entry name" value="Homeodomain-like"/>
    <property type="match status" value="1"/>
</dbReference>
<evidence type="ECO:0000256" key="1">
    <source>
        <dbReference type="ARBA" id="ARBA00023015"/>
    </source>
</evidence>
<keyword evidence="5" id="KW-1185">Reference proteome</keyword>
<sequence length="209" mass="22886">MPPATRRRASHLGPQRRRPQVLDTALQIAAEQGVQQVTMAAIAERMGVTRPVVYACYRKRGEVLAALLDRETELMVTRLLAMLPPQRTGSIEQLFTDGFTTLLTAVAERPASWRIMFAADPDPVLSAAIVRGRAQIVERIAAVMRPLLERWQVADIDRVLGPLTEAFLAICESAVRMSLDGDGSGKRWAPEDLAAVMGPAAYRALRATG</sequence>
<dbReference type="InterPro" id="IPR001647">
    <property type="entry name" value="HTH_TetR"/>
</dbReference>
<dbReference type="GO" id="GO:0003700">
    <property type="term" value="F:DNA-binding transcription factor activity"/>
    <property type="evidence" value="ECO:0007669"/>
    <property type="project" value="TreeGrafter"/>
</dbReference>
<comment type="caution">
    <text evidence="4">The sequence shown here is derived from an EMBL/GenBank/DDBJ whole genome shotgun (WGS) entry which is preliminary data.</text>
</comment>
<dbReference type="InterPro" id="IPR050109">
    <property type="entry name" value="HTH-type_TetR-like_transc_reg"/>
</dbReference>
<keyword evidence="1" id="KW-0805">Transcription regulation</keyword>
<dbReference type="PANTHER" id="PTHR30055:SF234">
    <property type="entry name" value="HTH-TYPE TRANSCRIPTIONAL REGULATOR BETI"/>
    <property type="match status" value="1"/>
</dbReference>
<dbReference type="OrthoDB" id="4550691at2"/>
<accession>A0A7I7SDC4</accession>
<dbReference type="RefSeq" id="WP_085302585.1">
    <property type="nucleotide sequence ID" value="NZ_AP022594.1"/>
</dbReference>
<dbReference type="AlphaFoldDB" id="A0A7I7SDC4"/>
<organism evidence="4 5">
    <name type="scientific">Mycolicibacillus koreensis</name>
    <dbReference type="NCBI Taxonomy" id="1069220"/>
    <lineage>
        <taxon>Bacteria</taxon>
        <taxon>Bacillati</taxon>
        <taxon>Actinomycetota</taxon>
        <taxon>Actinomycetes</taxon>
        <taxon>Mycobacteriales</taxon>
        <taxon>Mycobacteriaceae</taxon>
        <taxon>Mycolicibacillus</taxon>
    </lineage>
</organism>
<proteinExistence type="predicted"/>
<evidence type="ECO:0000256" key="2">
    <source>
        <dbReference type="ARBA" id="ARBA00023125"/>
    </source>
</evidence>
<evidence type="ECO:0000256" key="3">
    <source>
        <dbReference type="ARBA" id="ARBA00023163"/>
    </source>
</evidence>
<evidence type="ECO:0000313" key="5">
    <source>
        <dbReference type="Proteomes" id="UP000193577"/>
    </source>
</evidence>
<reference evidence="4 5" key="1">
    <citation type="submission" date="2017-04" db="EMBL/GenBank/DDBJ databases">
        <title>The new phylogeny of genus Mycobacterium.</title>
        <authorList>
            <person name="Tortoli E."/>
            <person name="Trovato A."/>
            <person name="Cirillo D.M."/>
        </authorList>
    </citation>
    <scope>NUCLEOTIDE SEQUENCE [LARGE SCALE GENOMIC DNA]</scope>
    <source>
        <strain evidence="4 5">KCTC 19819</strain>
    </source>
</reference>
<dbReference type="EMBL" id="NCXO01000007">
    <property type="protein sequence ID" value="OSC34918.1"/>
    <property type="molecule type" value="Genomic_DNA"/>
</dbReference>
<dbReference type="Pfam" id="PF00440">
    <property type="entry name" value="TetR_N"/>
    <property type="match status" value="1"/>
</dbReference>
<dbReference type="Gene3D" id="1.10.357.10">
    <property type="entry name" value="Tetracycline Repressor, domain 2"/>
    <property type="match status" value="1"/>
</dbReference>
<dbReference type="PANTHER" id="PTHR30055">
    <property type="entry name" value="HTH-TYPE TRANSCRIPTIONAL REGULATOR RUTR"/>
    <property type="match status" value="1"/>
</dbReference>
<gene>
    <name evidence="4" type="ORF">B8W67_05205</name>
</gene>
<keyword evidence="3" id="KW-0804">Transcription</keyword>
<keyword evidence="2" id="KW-0238">DNA-binding</keyword>
<dbReference type="InterPro" id="IPR009057">
    <property type="entry name" value="Homeodomain-like_sf"/>
</dbReference>
<dbReference type="PROSITE" id="PS50977">
    <property type="entry name" value="HTH_TETR_2"/>
    <property type="match status" value="1"/>
</dbReference>
<protein>
    <submittedName>
        <fullName evidence="4">TetR family transcriptional regulator</fullName>
    </submittedName>
</protein>
<name>A0A7I7SDC4_9MYCO</name>
<dbReference type="GO" id="GO:0000976">
    <property type="term" value="F:transcription cis-regulatory region binding"/>
    <property type="evidence" value="ECO:0007669"/>
    <property type="project" value="TreeGrafter"/>
</dbReference>